<dbReference type="OrthoDB" id="6596019at2759"/>
<sequence length="599" mass="66217">MSVADDEARAMRLKRRCEIKRKSCVNKIRSVHSLAIRSAADSSVVPQLLVMVETIDHLLSSFNSEDDALLNQLVDMDLDAEYPEQESVEMLDLITFTKATANRFMQYCPDQTLASVHGGSRVSLGNVDEVNPQPAELVITTNEPVGASPGDVHSNNAGSLRSSAVQVIKPTRLPEIPLPMFHGDIYGWISFRDRFAAMVDRRTTLSDIEKFYYLVGCCKGDALDAIRGIPVSDHNYKLAWSTLRERFDKPRLVACSLVEKLLSAPRASSETLIELNKVLVVFDEGVSLLESMQIPNLGDFILFSIASRCLPTYSIKLFEAQLINGFPTVQELLRFVKSRVAILECIPREPTTKNTNFQKPIRGASYNLKKTQLQTSMVTSSNPSPAPQSCKCCKGTHELSSCSKFKGWTQVTRNTWARDQRICFRCLRSGHWASNCKSSVVCGQCSRRHHSLLHPSVSVERSSEESTSKEGQLDVATTSSLLGQNTSPSVILGTALIHMSDNAGVLHTVRALIDSASQISAITSDCTNRLGLKIRKWTVPVSGLGGVSVQNVLGIVHCQAQPRFSPDPVFNFDAWVFPSITADMPRYPLSHSLADKYKH</sequence>
<dbReference type="PANTHER" id="PTHR47331">
    <property type="entry name" value="PHD-TYPE DOMAIN-CONTAINING PROTEIN"/>
    <property type="match status" value="1"/>
</dbReference>
<evidence type="ECO:0000256" key="1">
    <source>
        <dbReference type="PROSITE-ProRule" id="PRU00047"/>
    </source>
</evidence>
<gene>
    <name evidence="3" type="ORF">FWK35_00038154</name>
</gene>
<dbReference type="Gene3D" id="4.10.60.10">
    <property type="entry name" value="Zinc finger, CCHC-type"/>
    <property type="match status" value="1"/>
</dbReference>
<dbReference type="InterPro" id="IPR001878">
    <property type="entry name" value="Znf_CCHC"/>
</dbReference>
<proteinExistence type="predicted"/>
<evidence type="ECO:0000313" key="3">
    <source>
        <dbReference type="EMBL" id="KAF0693730.1"/>
    </source>
</evidence>
<name>A0A6G0VM24_APHCR</name>
<dbReference type="PROSITE" id="PS50158">
    <property type="entry name" value="ZF_CCHC"/>
    <property type="match status" value="1"/>
</dbReference>
<dbReference type="GO" id="GO:0003676">
    <property type="term" value="F:nucleic acid binding"/>
    <property type="evidence" value="ECO:0007669"/>
    <property type="project" value="InterPro"/>
</dbReference>
<dbReference type="SMART" id="SM00343">
    <property type="entry name" value="ZnF_C2HC"/>
    <property type="match status" value="1"/>
</dbReference>
<comment type="caution">
    <text evidence="3">The sequence shown here is derived from an EMBL/GenBank/DDBJ whole genome shotgun (WGS) entry which is preliminary data.</text>
</comment>
<feature type="domain" description="CCHC-type" evidence="2">
    <location>
        <begin position="423"/>
        <end position="438"/>
    </location>
</feature>
<reference evidence="3 4" key="1">
    <citation type="submission" date="2019-08" db="EMBL/GenBank/DDBJ databases">
        <title>Whole genome of Aphis craccivora.</title>
        <authorList>
            <person name="Voronova N.V."/>
            <person name="Shulinski R.S."/>
            <person name="Bandarenka Y.V."/>
            <person name="Zhorov D.G."/>
            <person name="Warner D."/>
        </authorList>
    </citation>
    <scope>NUCLEOTIDE SEQUENCE [LARGE SCALE GENOMIC DNA]</scope>
    <source>
        <strain evidence="3">180601</strain>
        <tissue evidence="3">Whole Body</tissue>
    </source>
</reference>
<organism evidence="3 4">
    <name type="scientific">Aphis craccivora</name>
    <name type="common">Cowpea aphid</name>
    <dbReference type="NCBI Taxonomy" id="307492"/>
    <lineage>
        <taxon>Eukaryota</taxon>
        <taxon>Metazoa</taxon>
        <taxon>Ecdysozoa</taxon>
        <taxon>Arthropoda</taxon>
        <taxon>Hexapoda</taxon>
        <taxon>Insecta</taxon>
        <taxon>Pterygota</taxon>
        <taxon>Neoptera</taxon>
        <taxon>Paraneoptera</taxon>
        <taxon>Hemiptera</taxon>
        <taxon>Sternorrhyncha</taxon>
        <taxon>Aphidomorpha</taxon>
        <taxon>Aphidoidea</taxon>
        <taxon>Aphididae</taxon>
        <taxon>Aphidini</taxon>
        <taxon>Aphis</taxon>
        <taxon>Aphis</taxon>
    </lineage>
</organism>
<keyword evidence="1" id="KW-0863">Zinc-finger</keyword>
<keyword evidence="4" id="KW-1185">Reference proteome</keyword>
<dbReference type="InterPro" id="IPR036875">
    <property type="entry name" value="Znf_CCHC_sf"/>
</dbReference>
<dbReference type="Pfam" id="PF03564">
    <property type="entry name" value="DUF1759"/>
    <property type="match status" value="1"/>
</dbReference>
<evidence type="ECO:0000313" key="4">
    <source>
        <dbReference type="Proteomes" id="UP000478052"/>
    </source>
</evidence>
<evidence type="ECO:0000259" key="2">
    <source>
        <dbReference type="PROSITE" id="PS50158"/>
    </source>
</evidence>
<dbReference type="SUPFAM" id="SSF57756">
    <property type="entry name" value="Retrovirus zinc finger-like domains"/>
    <property type="match status" value="1"/>
</dbReference>
<dbReference type="AlphaFoldDB" id="A0A6G0VM24"/>
<dbReference type="Proteomes" id="UP000478052">
    <property type="component" value="Unassembled WGS sequence"/>
</dbReference>
<dbReference type="GO" id="GO:0008270">
    <property type="term" value="F:zinc ion binding"/>
    <property type="evidence" value="ECO:0007669"/>
    <property type="project" value="UniProtKB-KW"/>
</dbReference>
<protein>
    <submittedName>
        <fullName evidence="3">DUF1758 domain-containing protein</fullName>
    </submittedName>
</protein>
<dbReference type="Gene3D" id="2.40.70.10">
    <property type="entry name" value="Acid Proteases"/>
    <property type="match status" value="1"/>
</dbReference>
<accession>A0A6G0VM24</accession>
<feature type="non-terminal residue" evidence="3">
    <location>
        <position position="599"/>
    </location>
</feature>
<dbReference type="InterPro" id="IPR021109">
    <property type="entry name" value="Peptidase_aspartic_dom_sf"/>
</dbReference>
<dbReference type="InterPro" id="IPR005312">
    <property type="entry name" value="DUF1759"/>
</dbReference>
<keyword evidence="1" id="KW-0862">Zinc</keyword>
<dbReference type="PANTHER" id="PTHR47331:SF5">
    <property type="entry name" value="RIBONUCLEASE H"/>
    <property type="match status" value="1"/>
</dbReference>
<dbReference type="EMBL" id="VUJU01015460">
    <property type="protein sequence ID" value="KAF0693730.1"/>
    <property type="molecule type" value="Genomic_DNA"/>
</dbReference>
<keyword evidence="1" id="KW-0479">Metal-binding</keyword>